<evidence type="ECO:0008006" key="5">
    <source>
        <dbReference type="Google" id="ProtNLM"/>
    </source>
</evidence>
<dbReference type="STRING" id="1850517.A8708_08455"/>
<keyword evidence="4" id="KW-1185">Reference proteome</keyword>
<evidence type="ECO:0000313" key="3">
    <source>
        <dbReference type="EMBL" id="OAS23872.1"/>
    </source>
</evidence>
<dbReference type="InterPro" id="IPR005149">
    <property type="entry name" value="Tscrpt_reg_PadR_N"/>
</dbReference>
<comment type="caution">
    <text evidence="3">The sequence shown here is derived from an EMBL/GenBank/DDBJ whole genome shotgun (WGS) entry which is preliminary data.</text>
</comment>
<feature type="domain" description="Transcription regulator PadR N-terminal" evidence="1">
    <location>
        <begin position="8"/>
        <end position="77"/>
    </location>
</feature>
<dbReference type="SUPFAM" id="SSF46785">
    <property type="entry name" value="Winged helix' DNA-binding domain"/>
    <property type="match status" value="1"/>
</dbReference>
<reference evidence="3 4" key="1">
    <citation type="submission" date="2016-05" db="EMBL/GenBank/DDBJ databases">
        <title>Paenibacillus sp. 1ZS3-15 nov., isolated from the rhizosphere soil.</title>
        <authorList>
            <person name="Zhang X.X."/>
            <person name="Zhang J."/>
        </authorList>
    </citation>
    <scope>NUCLEOTIDE SEQUENCE [LARGE SCALE GENOMIC DNA]</scope>
    <source>
        <strain evidence="3 4">1ZS3-15</strain>
    </source>
</reference>
<feature type="domain" description="Transcription regulator PadR C-terminal" evidence="2">
    <location>
        <begin position="89"/>
        <end position="179"/>
    </location>
</feature>
<sequence>MNTLSYGLLSLLTKNSRSGYELMQHIQPFWSAKHSQIYPLLAQLEQKGHVAFVHVPQSDKPDKKVYSITEQGKDALRGWIAEPTDEPVTRDELALKVYCIGLVDKEQAKKMLAVRELYYKKKKERFNLLMDKIQQGSEKPLDQLDIGDDAFGMYVLVHKATMKVDTDLYWCEWMKEKLK</sequence>
<dbReference type="PANTHER" id="PTHR43252">
    <property type="entry name" value="TRANSCRIPTIONAL REGULATOR YQJI"/>
    <property type="match status" value="1"/>
</dbReference>
<dbReference type="Proteomes" id="UP000078454">
    <property type="component" value="Unassembled WGS sequence"/>
</dbReference>
<evidence type="ECO:0000313" key="4">
    <source>
        <dbReference type="Proteomes" id="UP000078454"/>
    </source>
</evidence>
<name>A0A198ARG7_9BACL</name>
<dbReference type="EMBL" id="LYPB01000035">
    <property type="protein sequence ID" value="OAS23872.1"/>
    <property type="molecule type" value="Genomic_DNA"/>
</dbReference>
<dbReference type="Pfam" id="PF03551">
    <property type="entry name" value="PadR"/>
    <property type="match status" value="1"/>
</dbReference>
<dbReference type="InterPro" id="IPR036390">
    <property type="entry name" value="WH_DNA-bd_sf"/>
</dbReference>
<evidence type="ECO:0000259" key="1">
    <source>
        <dbReference type="Pfam" id="PF03551"/>
    </source>
</evidence>
<dbReference type="Gene3D" id="1.10.10.10">
    <property type="entry name" value="Winged helix-like DNA-binding domain superfamily/Winged helix DNA-binding domain"/>
    <property type="match status" value="1"/>
</dbReference>
<dbReference type="InterPro" id="IPR018309">
    <property type="entry name" value="Tscrpt_reg_PadR_C"/>
</dbReference>
<protein>
    <recommendedName>
        <fullName evidence="5">PadR family transcriptional regulator</fullName>
    </recommendedName>
</protein>
<gene>
    <name evidence="3" type="ORF">A8708_08455</name>
</gene>
<dbReference type="Pfam" id="PF10400">
    <property type="entry name" value="Vir_act_alpha_C"/>
    <property type="match status" value="1"/>
</dbReference>
<dbReference type="Gene3D" id="6.10.140.190">
    <property type="match status" value="1"/>
</dbReference>
<dbReference type="AlphaFoldDB" id="A0A198ARG7"/>
<proteinExistence type="predicted"/>
<dbReference type="InterPro" id="IPR036388">
    <property type="entry name" value="WH-like_DNA-bd_sf"/>
</dbReference>
<dbReference type="RefSeq" id="WP_068661650.1">
    <property type="nucleotide sequence ID" value="NZ_LYPB01000035.1"/>
</dbReference>
<accession>A0A198ARG7</accession>
<organism evidence="3 4">
    <name type="scientific">Paenibacillus oryzisoli</name>
    <dbReference type="NCBI Taxonomy" id="1850517"/>
    <lineage>
        <taxon>Bacteria</taxon>
        <taxon>Bacillati</taxon>
        <taxon>Bacillota</taxon>
        <taxon>Bacilli</taxon>
        <taxon>Bacillales</taxon>
        <taxon>Paenibacillaceae</taxon>
        <taxon>Paenibacillus</taxon>
    </lineage>
</organism>
<evidence type="ECO:0000259" key="2">
    <source>
        <dbReference type="Pfam" id="PF10400"/>
    </source>
</evidence>
<dbReference type="PANTHER" id="PTHR43252:SF2">
    <property type="entry name" value="TRANSCRIPTION REGULATOR, PADR-LIKE FAMILY"/>
    <property type="match status" value="1"/>
</dbReference>